<dbReference type="Pfam" id="PF08242">
    <property type="entry name" value="Methyltransf_12"/>
    <property type="match status" value="2"/>
</dbReference>
<comment type="subcellular location">
    <subcellularLocation>
        <location evidence="2">Cytoplasm</location>
    </subcellularLocation>
</comment>
<evidence type="ECO:0000256" key="6">
    <source>
        <dbReference type="ARBA" id="ARBA00022553"/>
    </source>
</evidence>
<dbReference type="Proteomes" id="UP001168883">
    <property type="component" value="Unassembled WGS sequence"/>
</dbReference>
<dbReference type="Gene3D" id="3.10.129.110">
    <property type="entry name" value="Polyketide synthase dehydratase"/>
    <property type="match status" value="3"/>
</dbReference>
<dbReference type="InterPro" id="IPR029063">
    <property type="entry name" value="SAM-dependent_MTases_sf"/>
</dbReference>
<feature type="region of interest" description="C-terminal hotdog fold" evidence="12">
    <location>
        <begin position="1695"/>
        <end position="1847"/>
    </location>
</feature>
<dbReference type="Gene3D" id="3.40.47.10">
    <property type="match status" value="3"/>
</dbReference>
<dbReference type="SMART" id="SM00822">
    <property type="entry name" value="PKS_KR"/>
    <property type="match status" value="3"/>
</dbReference>
<feature type="domain" description="Carrier" evidence="14">
    <location>
        <begin position="4284"/>
        <end position="4357"/>
    </location>
</feature>
<dbReference type="InterPro" id="IPR042104">
    <property type="entry name" value="PKS_dehydratase_sf"/>
</dbReference>
<dbReference type="InterPro" id="IPR006162">
    <property type="entry name" value="Ppantetheine_attach_site"/>
</dbReference>
<dbReference type="SMART" id="SM01294">
    <property type="entry name" value="PKS_PP_betabranch"/>
    <property type="match status" value="2"/>
</dbReference>
<dbReference type="PROSITE" id="PS00606">
    <property type="entry name" value="KS3_1"/>
    <property type="match status" value="2"/>
</dbReference>
<dbReference type="SUPFAM" id="SSF50129">
    <property type="entry name" value="GroES-like"/>
    <property type="match status" value="1"/>
</dbReference>
<dbReference type="Pfam" id="PF21089">
    <property type="entry name" value="PKS_DH_N"/>
    <property type="match status" value="3"/>
</dbReference>
<dbReference type="SMART" id="SM00829">
    <property type="entry name" value="PKS_ER"/>
    <property type="match status" value="1"/>
</dbReference>
<dbReference type="Pfam" id="PF08240">
    <property type="entry name" value="ADH_N"/>
    <property type="match status" value="1"/>
</dbReference>
<feature type="domain" description="Carrier" evidence="14">
    <location>
        <begin position="2320"/>
        <end position="2397"/>
    </location>
</feature>
<feature type="region of interest" description="Disordered" evidence="13">
    <location>
        <begin position="536"/>
        <end position="571"/>
    </location>
</feature>
<dbReference type="PANTHER" id="PTHR43775">
    <property type="entry name" value="FATTY ACID SYNTHASE"/>
    <property type="match status" value="1"/>
</dbReference>
<feature type="compositionally biased region" description="Basic and acidic residues" evidence="13">
    <location>
        <begin position="3375"/>
        <end position="3384"/>
    </location>
</feature>
<feature type="region of interest" description="Disordered" evidence="13">
    <location>
        <begin position="2417"/>
        <end position="2444"/>
    </location>
</feature>
<feature type="domain" description="Ketosynthase family 3 (KS3)" evidence="15">
    <location>
        <begin position="2464"/>
        <end position="2899"/>
    </location>
</feature>
<keyword evidence="6" id="KW-0597">Phosphoprotein</keyword>
<organism evidence="17 18">
    <name type="scientific">Paenibacillus ehimensis</name>
    <dbReference type="NCBI Taxonomy" id="79264"/>
    <lineage>
        <taxon>Bacteria</taxon>
        <taxon>Bacillati</taxon>
        <taxon>Bacillota</taxon>
        <taxon>Bacilli</taxon>
        <taxon>Bacillales</taxon>
        <taxon>Paenibacillaceae</taxon>
        <taxon>Paenibacillus</taxon>
    </lineage>
</organism>
<feature type="region of interest" description="Disordered" evidence="13">
    <location>
        <begin position="4261"/>
        <end position="4280"/>
    </location>
</feature>
<feature type="region of interest" description="N-terminal hotdog fold" evidence="12">
    <location>
        <begin position="1557"/>
        <end position="1681"/>
    </location>
</feature>
<evidence type="ECO:0000313" key="17">
    <source>
        <dbReference type="EMBL" id="MDO3676283.1"/>
    </source>
</evidence>
<keyword evidence="11" id="KW-0012">Acyltransferase</keyword>
<dbReference type="Pfam" id="PF00107">
    <property type="entry name" value="ADH_zinc_N"/>
    <property type="match status" value="1"/>
</dbReference>
<feature type="active site" description="Proton donor; for dehydratase activity" evidence="12">
    <location>
        <position position="5258"/>
    </location>
</feature>
<dbReference type="InterPro" id="IPR011032">
    <property type="entry name" value="GroES-like_sf"/>
</dbReference>
<feature type="compositionally biased region" description="Polar residues" evidence="13">
    <location>
        <begin position="3386"/>
        <end position="3395"/>
    </location>
</feature>
<evidence type="ECO:0000256" key="10">
    <source>
        <dbReference type="ARBA" id="ARBA00023268"/>
    </source>
</evidence>
<dbReference type="PROSITE" id="PS00012">
    <property type="entry name" value="PHOSPHOPANTETHEINE"/>
    <property type="match status" value="2"/>
</dbReference>
<dbReference type="InterPro" id="IPR013968">
    <property type="entry name" value="PKS_KR"/>
</dbReference>
<dbReference type="Pfam" id="PF02801">
    <property type="entry name" value="Ketoacyl-synt_C"/>
    <property type="match status" value="3"/>
</dbReference>
<dbReference type="CDD" id="cd02440">
    <property type="entry name" value="AdoMet_MTases"/>
    <property type="match status" value="2"/>
</dbReference>
<dbReference type="InterPro" id="IPR049552">
    <property type="entry name" value="PKS_DH_N"/>
</dbReference>
<dbReference type="InterPro" id="IPR002364">
    <property type="entry name" value="Quin_OxRdtase/zeta-crystal_CS"/>
</dbReference>
<dbReference type="InterPro" id="IPR018201">
    <property type="entry name" value="Ketoacyl_synth_AS"/>
</dbReference>
<evidence type="ECO:0000256" key="11">
    <source>
        <dbReference type="ARBA" id="ARBA00023315"/>
    </source>
</evidence>
<dbReference type="Pfam" id="PF22621">
    <property type="entry name" value="CurL-like_PKS_C"/>
    <property type="match status" value="1"/>
</dbReference>
<keyword evidence="7" id="KW-0808">Transferase</keyword>
<keyword evidence="9" id="KW-0521">NADP</keyword>
<dbReference type="SMART" id="SM00825">
    <property type="entry name" value="PKS_KS"/>
    <property type="match status" value="3"/>
</dbReference>
<feature type="compositionally biased region" description="Basic and acidic residues" evidence="13">
    <location>
        <begin position="542"/>
        <end position="565"/>
    </location>
</feature>
<dbReference type="EMBL" id="JAUMKJ010000004">
    <property type="protein sequence ID" value="MDO3676283.1"/>
    <property type="molecule type" value="Genomic_DNA"/>
</dbReference>
<evidence type="ECO:0000259" key="15">
    <source>
        <dbReference type="PROSITE" id="PS52004"/>
    </source>
</evidence>
<dbReference type="InterPro" id="IPR014031">
    <property type="entry name" value="Ketoacyl_synth_C"/>
</dbReference>
<feature type="region of interest" description="C-terminal hotdog fold" evidence="12">
    <location>
        <begin position="3235"/>
        <end position="3380"/>
    </location>
</feature>
<keyword evidence="5" id="KW-0963">Cytoplasm</keyword>
<name>A0ABT8V4B9_9BACL</name>
<dbReference type="SUPFAM" id="SSF47336">
    <property type="entry name" value="ACP-like"/>
    <property type="match status" value="3"/>
</dbReference>
<dbReference type="SUPFAM" id="SSF53335">
    <property type="entry name" value="S-adenosyl-L-methionine-dependent methyltransferases"/>
    <property type="match status" value="2"/>
</dbReference>
<evidence type="ECO:0000256" key="2">
    <source>
        <dbReference type="ARBA" id="ARBA00004496"/>
    </source>
</evidence>
<feature type="active site" description="Proton acceptor; for dehydratase activity" evidence="12">
    <location>
        <position position="1586"/>
    </location>
</feature>
<dbReference type="PROSITE" id="PS50075">
    <property type="entry name" value="CARRIER"/>
    <property type="match status" value="3"/>
</dbReference>
<dbReference type="CDD" id="cd08251">
    <property type="entry name" value="polyketide_synthase"/>
    <property type="match status" value="1"/>
</dbReference>
<dbReference type="Gene3D" id="3.90.180.10">
    <property type="entry name" value="Medium-chain alcohol dehydrogenases, catalytic domain"/>
    <property type="match status" value="1"/>
</dbReference>
<reference evidence="17" key="1">
    <citation type="submission" date="2023-07" db="EMBL/GenBank/DDBJ databases">
        <authorList>
            <person name="Aktuganov G."/>
            <person name="Boyko T."/>
            <person name="Delegan Y."/>
            <person name="Galimzianova N."/>
            <person name="Gilvanova E."/>
            <person name="Korobov V."/>
            <person name="Kuzmina L."/>
            <person name="Melentiev A."/>
            <person name="Milman P."/>
            <person name="Ryabova A."/>
            <person name="Stupak E."/>
            <person name="Yasakov T."/>
            <person name="Zharikova N."/>
            <person name="Zhurenko E."/>
        </authorList>
    </citation>
    <scope>NUCLEOTIDE SEQUENCE</scope>
    <source>
        <strain evidence="17">IB-739</strain>
    </source>
</reference>
<feature type="compositionally biased region" description="Basic and acidic residues" evidence="13">
    <location>
        <begin position="2417"/>
        <end position="2442"/>
    </location>
</feature>
<dbReference type="InterPro" id="IPR020806">
    <property type="entry name" value="PKS_PP-bd"/>
</dbReference>
<feature type="domain" description="PKS/mFAS DH" evidence="16">
    <location>
        <begin position="5053"/>
        <end position="5348"/>
    </location>
</feature>
<feature type="region of interest" description="N-terminal hotdog fold" evidence="12">
    <location>
        <begin position="5053"/>
        <end position="5182"/>
    </location>
</feature>
<feature type="domain" description="PKS/mFAS DH" evidence="16">
    <location>
        <begin position="1557"/>
        <end position="1847"/>
    </location>
</feature>
<dbReference type="InterPro" id="IPR013154">
    <property type="entry name" value="ADH-like_N"/>
</dbReference>
<feature type="region of interest" description="Disordered" evidence="13">
    <location>
        <begin position="4372"/>
        <end position="4416"/>
    </location>
</feature>
<evidence type="ECO:0000256" key="1">
    <source>
        <dbReference type="ARBA" id="ARBA00003299"/>
    </source>
</evidence>
<evidence type="ECO:0000259" key="14">
    <source>
        <dbReference type="PROSITE" id="PS50075"/>
    </source>
</evidence>
<dbReference type="Pfam" id="PF08659">
    <property type="entry name" value="KR"/>
    <property type="match status" value="3"/>
</dbReference>
<evidence type="ECO:0000256" key="3">
    <source>
        <dbReference type="ARBA" id="ARBA00004789"/>
    </source>
</evidence>
<evidence type="ECO:0000256" key="8">
    <source>
        <dbReference type="ARBA" id="ARBA00022737"/>
    </source>
</evidence>
<feature type="domain" description="Ketosynthase family 3 (KS3)" evidence="15">
    <location>
        <begin position="4418"/>
        <end position="4856"/>
    </location>
</feature>
<protein>
    <submittedName>
        <fullName evidence="17">SDR family NAD(P)-dependent oxidoreductase</fullName>
    </submittedName>
</protein>
<evidence type="ECO:0000313" key="18">
    <source>
        <dbReference type="Proteomes" id="UP001168883"/>
    </source>
</evidence>
<keyword evidence="8" id="KW-0677">Repeat</keyword>
<dbReference type="CDD" id="cd08953">
    <property type="entry name" value="KR_2_SDR_x"/>
    <property type="match status" value="3"/>
</dbReference>
<feature type="domain" description="Ketosynthase family 3 (KS3)" evidence="15">
    <location>
        <begin position="949"/>
        <end position="1364"/>
    </location>
</feature>
<dbReference type="Gene3D" id="1.10.1240.100">
    <property type="match status" value="3"/>
</dbReference>
<dbReference type="InterPro" id="IPR013149">
    <property type="entry name" value="ADH-like_C"/>
</dbReference>
<evidence type="ECO:0000256" key="13">
    <source>
        <dbReference type="SAM" id="MobiDB-lite"/>
    </source>
</evidence>
<dbReference type="PROSITE" id="PS52004">
    <property type="entry name" value="KS3_2"/>
    <property type="match status" value="3"/>
</dbReference>
<sequence>MENTRHPDSVHEQLEQLDSVNRLLVKLMWAQLHGLGCFAPHFALNGGTKAFYSKWLQESLNILRNHRHLLPVNDVNADAETASSFIQEAWKEWDSQLPEWLAHRDLKAHVWLADKMVRHLPDILGGSRLATETMFPESSMELVEGVYKHNAIADYFNETLAKEAANYVQQQTQSAREIRILEIGAGTGGTSEVVFQYLEPLQQSVREYCYTDISKAFLMHAEQTYGSRVPYLVYKIADLSFPFTEQGLEAGAYDLVIASNVLHTTRDIRHTLRIVKTVMKKNGLLLLNEITDKTVINHLTFGLLEGWWQYEDKRLRVPGSPALSAESWRKALQREGFHSIVYPAIEAAPYKQQIIAAKSDGVVIQSVTSGGKTPEASSPIAPQRDYADVNKSLSSAAHLDAEAAFDRTAAVYEEQTSGMAPAPIVVTDQMAEEYVRSAIRESIAGDLKIDEGRIQNDRSFSEYGIDSIIAVHLVNLINKKCGLTLQTTVVFDYNNVDQLVQHIIREHHSTIKTLLHSVKAEVFRTEPAVAGPGAALEAASSGERHSVTAVPFERERKAAPERRDAPGSAAASTLGRHEVGMFHRAVIEGPSADCDVQIRQAEAPALREDEVRIAVRAFSLNFGDLLCVKGLYPTMPPYPFTPGFEAGGIVVETGTAVTSVHCGDEVIFYAGESMGGHASAITCHESQVFPKPRGLSFEEACSLPVVAMTAIAAFRRAGINKGERVLIQTAAGGVGLIAVQLAKHYGAVIYATAGKQAKLEHLRQMGVDYAINYVESDFEQEIKRLTKGEGVDVILNTLAGEALQKGLNCLSRGGRYIEIAMTALKNAKTVDLSGLNHNQSFYSIDLRKLGFENPELLLSYRNEMLRLIEEGVIRPHVGKVFPFDQLHDAYRFMERREHIGKIAVTIPEPFRFPSASASVISMASVSSAPSVSAGSATFGSSRPAQMNTKEPVAIVGMSGRFARSDHVDELWEHLEKGADLIQEVSRWDLSKYYSDGSGYCNYGSFLEDISAFDPLFFNISGQEASYMDPQQRIFLEESWKALEDAGYAGAGMQGRRCGIYVGCTGTDYRHIPGDNPPPQSFWGKAGSIIPARIAYYLDLHGPAIAVDTACSSSLAAVHLACQALWSNEIDMALAGGVFIQSTPQFYIDSNRAGMLSLRGRCHTFDDRADGFVPGEGAGAIVLKRLKDALADGDQIYGVIRGTGMNQDGATNGITAPSAKSQTRLEQEVYDTFRIDPADIQLVEAHGTGTKLGDPIEFQALTSAFARYTNKTAYCAIGSIKTNLGHLATAAGIAGLIKILLSLKNKRIPASLHMQNGNPNIAFEGSPFYVNTTTKDWEAEEGKPRLAAISSFGFSGTNVHMVIEEAPQPDRRKRDPQPGYLIALSARTEHQLRQQAVLLAEHCTRQSADCGDMSYTLLTGRQHLGHRLACIVRSREELAAHLNSWLEKGKAPQLYTSAVNRNELREQAALKRYADECIRKCSQADSAIDYLENLSAVAELFIQGYEMRFEELFPAGAYRRISLPTYPFARESYWVPPSGDSGNDVRAEREADRTDRLHPLLHVNMSDLSEQRYSSFFTGEEFFLADHIVQGQKVLPGVAHLEWARAAVEHAAGGVDEAHMIQLKNIVWTTPLAVSEADVPVHIGVYPAENGDLAFEIYRETDDAGERLIYSQGVAIISERKEVPQVDIPALRAECSPSQVTAEAFYDVTREAGIAIGDRLRGIETVFLGREIVLAKLSLPPCISIAEGKDVLHPSMMDSALQAAIGYLVGTAVHQAEARKPVLPFALHHLQAYRPCTAGMWAIARYSEGRSAADKVDKLDIDLCDEDGNVCVRMTGFTPRTLERSALQDGGEAGQTVVLVPEWREKEADKEAVEQCYDRHFVMLSDPFAHWADRIRAGIRDVDCTAMRADSLDGATSGSGPNLIARRYLGASVQMLEVIQQAIRSGSKERMLIQVVVPNHGQDRLLTGLSGLLQTASQEHPWLHGQVIETGVDEEASALIAKLTENRNGVLDRLIRYENGKRYVRAWKETEASAAPPAVPWKDKGNYFISGGLGGLGFIFAREIAHQVKGATIILNGRSPLDAEQQAKLRSLEIGGNRIHYRAADLSDRQAVSLLMQEIQSDFGGLNGIIHSAGLTNDRMLLQKSAEEMQEVFAPKVDGTVLLDEASAAMKLDFFMLFSSLAGVLGNPGQGDYAAANAFMDEFARHRNEQVAARERSGYTVALNWPLWKDGGMKVSGPAEKMMRRQLGMVPMETGEGMRLFRQAITSGSSQAAVFHGQMERLKSKLMPGGPAMPVAMRERADANDGNHSQRINAAGTLVRPLSVKVQEALIQTVSRMLKVNRSDLYPDVEFGEYGFDSISFTEFANRLNEQYKLELTPTVFFEHSTIRALADYLAASHEQELSRVFTFSAAKQHALVHDGAEETTGKSGADSDSRSIGRRDVTAGRPRFRAAHNDAARAQEQAAAEPIAVIGMSGKFPMADNVNELWTNLKEGKDCISEIPSDRWNWRAYFGDPEQEANKTNIKWGGFMDGVADFDPMFFGISPREADLMDPQQRLLMMYVWKAIEDAGYSPQSLSGSRMGLFVGTASSGYNGLFSGANNVIEGYSSTGHVSSVGPNRMSYFLNVNGPSEPVETACSSSLVALHRAVQAIRGGDCDTAVVGGVNTILDPSYHISFNKAGMLSEDGRCKTFSDRVDGYVRGEGVGMIFLKKLRDAERDGDHIYGLVRGTGENHGGRAASLTAPNPRAQADLIKSVYAKAQIDPATVTYIEAHGTGTPLGDPIEINGLKTAFAELRQLPDARPGAVCGLGSIKTNIGHLELAAGIAGVIKVLLQLQHKTLVKTVHFDKLNPYIQLEGSPFYIVNENKEWPALRDSGGRELPRRAGISSFGFGGVNAHVLIEEYIPGSARDAEWRASPDSPALIVLSAKTEQRLLEQARQLLDDLQQRQYPDDQLGSIAYTLQVGRLEMEERLGLTVASIHELKDKLRGYIERKQDMEGVYRGQVKRNKEALSALAQDEDVQEAVQRWMRKKKFAKLLDLWVKGLHVDWSGLYEGRKPQRMSLPTYPFAKERYWAPHAGRSAAAGPLPPQTAILHPLLHRNTSTLSGQRFTSTFGGGEFFLADHVIRGRKTLPGVAYLEMARAAVEQAAESGMRKHVTVKLRDVVWASPLAVHEERGKENVQVHLGLYPEESGELRYEIYGLEGPEGEHAGLYNQGNAVLQEQREGGAIDITALLAECSHTTLGAEQCYRTLEEAGLNYGQGYRGIEYLHVGNNQALAQIALPTAVSSTANEYVLHPSLLDSAVQSCIGLQAFGRGAVVPFALDEMEIYGSCTPRMWAWVRPSKVTMSGSSVEKLDIDLCDEQGQLCLQMKGLAVLRTDEGSHGDGRSARTVNRQTGGKDSQTKAVAGLFSPQDTGALLQYPVWDAVPFERSALAPAPHDKTVFVGGTEEQLLAIRKLYPDVQTIRTDGLIDTEKLTTLLDRYGPIDHLIWSAPSAWDCALIDEQTLEQQQYGLNQLFRLIKSLTRLGYDTRELGMTVITNRTQSIHRSDPIQPVHAGIQGLVGALAKELPNWSIRHADVEGEADLPVHELFALPADPDGNTWAYRGREWYRQKLIAVQQAELPAKCYKEGGVYVVVGGAGGIGEVWSEYMLRTYNARLIWIGRRALDERIQAKLDRMAMIGLSPLYLSADASDYKSLQQAYDVIKRTYPAINGVIHSAVGVMDESLTHMTEERFRAGLSAKIDASVRMAQVFANEPLDFMMYFSSMSSFSKPHGQSGYAAGCTFVDAFAHETGRELPFPVKVINWGYWGDIGIAGMVPAAFKQRLIRSGIGFIEPDEAMQALEILLGSSLNRMAFIRTTMPNAVAGVYMDDVLCEVPRVEEVPAGNLRRRMSPPSSCVQQLKLEGSRFAQELDGMLLAIMGGQLQASGLLKDRAKLLGKYARWLDESKSVLARHRWTDRPSPSLDAVWSEWEERKRAWMQERNLKAQVQLADAMLRHLPDILTGKIPATDIMFPNSSMQLVEDVYKHNAVADYFNGILADTAAAYVEERLQRNPHAQIRILEAGAGTGGTSAIVLDKLKPYAGHIAEYAYTDLSRSFLLHGEQNYGAENHYLKCRVFDVEKSPAEQSLDIGGYDLVIAANVLHATRSIRRALRHVKALLKGNGLLLLNELTRSSLFSHLTFGLLEGWWRYEDERVRIPGSPVLDVERWRTVLEHAGFGSLLYPAASAASLGQQIIAAKSDGMVRLPVAATVSGMPDAADIEDAPAAGNHRGFSGQNGPEAEKKSLRKRSTLYFRQLVGEVVKIPYEQIDENEPLEAYGIDSILIVQLTNRLRKHFSDISSTLFFEYRTLAALIGYFMDRRKEELVALLGHGETEPAAAKQAERKQPASSWQRNDPAQRTWRQPLPRTSPQPLPDAGPACAPQPIAVIGMSGRYPQASNLEQFWNNLVQGKDCITEIPEERWPLADFYVPDRKTAVSQGKSYSKWGGFVDGFASFDPLFFNMSPREAIDTDPQERLFLQSVWEALEDAGYSAELFTRQHKGKAGVFAGITKTGFSLYGPGLWQQGSELFPTTSFGSVANRVSYLLNLHGPSMPVDTMCSSSLTAIHEACESLRSGACEAAIAGGVNLYLHPSNYVGLCAKRMLASDGKCKSFAQDADGFVPGEGVGVFILKLLSKAVQDRDPIHAVIRGTGINHGGKTNGYTVPNPAAQAELIRETMDKAGVHARSVSYIEAHGTGTSLGDPIEIAGLTQAFRKETSETGYCAIGSVKSNIGHLESAAGIAGLTKVILQMKHGTIAPSLHAQELNSEIRFDQTPFVVQQNAAEWKKPVIEIDGFRQEVPRIAGISSFGAGGANAHVIVEEYTAQHEAGSGAQPIGPGHPAVIVLSARNGDRLLARAEQLLAFIRRKEIKDTQLADLAYTLQVGREVMEDRLAFTAGSVEELVRKLEAIVANGAQNFPDDIYAGQVKRLSDALSLFASEEKMRETVLSALERKMYADLLQMWVKGVPVDWNKMYGDIKPRRIRLPAYPFAGETYWLTPADVKQSVPATEAEPLYGPLHPLLHRNTANLAEQRFTSTFTGQEFFLADHIVKGRKVLPGVAYLEMARAAVKQAAVEQPGGQNVISLRNIVWASPIRATSGETTVHIRLYEDDRNVIRYEIYTGDTAHDGSMETEVIHGQGRAVLQEEACGPLRIDLSAIRASCTRELHSEECYAAFAKIGLEYGAALQGIEVLYTGQDRVLARLSLPSAAADSPASYVLHPSLLDAALQSSIGLAIGAQSRSLHMDQPMVPYALEQADVLHPCASQMWAYIRYSENCGPQDRVQKLDFDVCDDEGRVCVRLKGFTSKRWTHDLSAVQAADENDTLLLVPEWQEQEEEVVPQLLFSSHIVMLCEPWSDSAMHERISAEMDTALCLRLNADNRQRVPGDESIERGFASAVSQAFGHIQRVLKARPEEPVLIQLLTAAQGQYELYSALSALLKTAELENPRVIVQIIEAEPGEEASALIRKLTQNKSSAGDTSIRYDRGKRYTETWKELGDAGGDTGSPKTAWKDGGIYLITGGMGGLGYATAQHIARCADGPTLIVTGRSPMDRTRERQLHQLESMGAKVVYRQSDVSDLEAVSDLMRDIRRQFGGLNGIIHSAGVIRDSFMIKKTLHDIDQVLAPKVAGTVYLDEASREFELDFFVLFSSLSGIVGNTGQADYAAANAFMDRYAKYRNALAAAGERHGHTLSINWPLWEEGGMQMDERARNKMKQLSGMTPLGRETGMKALDLALALRKPQVAVMHGDAGKIRSFMGLTGRAGLNAANADTSAQPDREAIWRELVEKVRSGECSLEQFTDPEELEKLLATLIQ</sequence>
<dbReference type="InterPro" id="IPR049551">
    <property type="entry name" value="PKS_DH_C"/>
</dbReference>
<dbReference type="InterPro" id="IPR020841">
    <property type="entry name" value="PKS_Beta-ketoAc_synthase_dom"/>
</dbReference>
<evidence type="ECO:0000256" key="9">
    <source>
        <dbReference type="ARBA" id="ARBA00022857"/>
    </source>
</evidence>
<dbReference type="InterPro" id="IPR057326">
    <property type="entry name" value="KR_dom"/>
</dbReference>
<dbReference type="Pfam" id="PF14765">
    <property type="entry name" value="PS-DH"/>
    <property type="match status" value="3"/>
</dbReference>
<dbReference type="InterPro" id="IPR036736">
    <property type="entry name" value="ACP-like_sf"/>
</dbReference>
<dbReference type="InterPro" id="IPR020807">
    <property type="entry name" value="PKS_DH"/>
</dbReference>
<evidence type="ECO:0000256" key="4">
    <source>
        <dbReference type="ARBA" id="ARBA00022450"/>
    </source>
</evidence>
<comment type="function">
    <text evidence="1">Involved in some intermediate steps for the synthesis of the antibiotic polyketide bacillaene which is involved in secondary metabolism.</text>
</comment>
<dbReference type="InterPro" id="IPR036291">
    <property type="entry name" value="NAD(P)-bd_dom_sf"/>
</dbReference>
<feature type="region of interest" description="N-terminal hotdog fold" evidence="12">
    <location>
        <begin position="3091"/>
        <end position="3221"/>
    </location>
</feature>
<feature type="active site" description="Proton donor; for dehydratase activity" evidence="12">
    <location>
        <position position="1757"/>
    </location>
</feature>
<dbReference type="InterPro" id="IPR054514">
    <property type="entry name" value="RhiE-like_linker"/>
</dbReference>
<dbReference type="InterPro" id="IPR016039">
    <property type="entry name" value="Thiolase-like"/>
</dbReference>
<keyword evidence="18" id="KW-1185">Reference proteome</keyword>
<feature type="active site" description="Proton acceptor; for dehydratase activity" evidence="12">
    <location>
        <position position="3120"/>
    </location>
</feature>
<feature type="region of interest" description="Disordered" evidence="13">
    <location>
        <begin position="3375"/>
        <end position="3395"/>
    </location>
</feature>
<evidence type="ECO:0000256" key="12">
    <source>
        <dbReference type="PROSITE-ProRule" id="PRU01363"/>
    </source>
</evidence>
<feature type="active site" description="Proton donor; for dehydratase activity" evidence="12">
    <location>
        <position position="3297"/>
    </location>
</feature>
<comment type="pathway">
    <text evidence="3">Antibiotic biosynthesis; bacillaene biosynthesis.</text>
</comment>
<dbReference type="InterPro" id="IPR014030">
    <property type="entry name" value="Ketoacyl_synth_N"/>
</dbReference>
<dbReference type="SMART" id="SM00823">
    <property type="entry name" value="PKS_PP"/>
    <property type="match status" value="3"/>
</dbReference>
<dbReference type="InterPro" id="IPR009081">
    <property type="entry name" value="PP-bd_ACP"/>
</dbReference>
<dbReference type="PROSITE" id="PS01162">
    <property type="entry name" value="QOR_ZETA_CRYSTAL"/>
    <property type="match status" value="1"/>
</dbReference>
<dbReference type="Gene3D" id="1.10.1200.10">
    <property type="entry name" value="ACP-like"/>
    <property type="match status" value="3"/>
</dbReference>
<dbReference type="Pfam" id="PF22336">
    <property type="entry name" value="RhiE-like_linker"/>
    <property type="match status" value="2"/>
</dbReference>
<dbReference type="SMART" id="SM00826">
    <property type="entry name" value="PKS_DH"/>
    <property type="match status" value="3"/>
</dbReference>
<dbReference type="SUPFAM" id="SSF51735">
    <property type="entry name" value="NAD(P)-binding Rossmann-fold domains"/>
    <property type="match status" value="5"/>
</dbReference>
<dbReference type="Gene3D" id="3.40.50.150">
    <property type="entry name" value="Vaccinia Virus protein VP39"/>
    <property type="match status" value="2"/>
</dbReference>
<dbReference type="Pfam" id="PF00109">
    <property type="entry name" value="ketoacyl-synt"/>
    <property type="match status" value="3"/>
</dbReference>
<feature type="domain" description="PKS/mFAS DH" evidence="16">
    <location>
        <begin position="3091"/>
        <end position="3380"/>
    </location>
</feature>
<feature type="domain" description="Carrier" evidence="14">
    <location>
        <begin position="430"/>
        <end position="507"/>
    </location>
</feature>
<keyword evidence="10" id="KW-0511">Multifunctional enzyme</keyword>
<feature type="active site" description="Proton acceptor; for dehydratase activity" evidence="12">
    <location>
        <position position="5082"/>
    </location>
</feature>
<evidence type="ECO:0000256" key="7">
    <source>
        <dbReference type="ARBA" id="ARBA00022679"/>
    </source>
</evidence>
<dbReference type="InterPro" id="IPR050091">
    <property type="entry name" value="PKS_NRPS_Biosynth_Enz"/>
</dbReference>
<proteinExistence type="predicted"/>
<feature type="compositionally biased region" description="Polar residues" evidence="13">
    <location>
        <begin position="4383"/>
        <end position="4402"/>
    </location>
</feature>
<dbReference type="Gene3D" id="3.40.50.720">
    <property type="entry name" value="NAD(P)-binding Rossmann-like Domain"/>
    <property type="match status" value="4"/>
</dbReference>
<dbReference type="InterPro" id="IPR049900">
    <property type="entry name" value="PKS_mFAS_DH"/>
</dbReference>
<evidence type="ECO:0000256" key="5">
    <source>
        <dbReference type="ARBA" id="ARBA00022490"/>
    </source>
</evidence>
<dbReference type="Pfam" id="PF00550">
    <property type="entry name" value="PP-binding"/>
    <property type="match status" value="3"/>
</dbReference>
<keyword evidence="4" id="KW-0596">Phosphopantetheine</keyword>
<dbReference type="PANTHER" id="PTHR43775:SF37">
    <property type="entry name" value="SI:DKEY-61P9.11"/>
    <property type="match status" value="1"/>
</dbReference>
<dbReference type="InterPro" id="IPR013217">
    <property type="entry name" value="Methyltransf_12"/>
</dbReference>
<dbReference type="RefSeq" id="WP_302877363.1">
    <property type="nucleotide sequence ID" value="NZ_JAUMKJ010000004.1"/>
</dbReference>
<dbReference type="PROSITE" id="PS52019">
    <property type="entry name" value="PKS_MFAS_DH"/>
    <property type="match status" value="3"/>
</dbReference>
<gene>
    <name evidence="17" type="ORF">Q3C12_04655</name>
</gene>
<feature type="region of interest" description="C-terminal hotdog fold" evidence="12">
    <location>
        <begin position="5197"/>
        <end position="5348"/>
    </location>
</feature>
<accession>A0ABT8V4B9</accession>
<dbReference type="InterPro" id="IPR020843">
    <property type="entry name" value="ER"/>
</dbReference>
<dbReference type="SUPFAM" id="SSF53901">
    <property type="entry name" value="Thiolase-like"/>
    <property type="match status" value="3"/>
</dbReference>
<comment type="caution">
    <text evidence="17">The sequence shown here is derived from an EMBL/GenBank/DDBJ whole genome shotgun (WGS) entry which is preliminary data.</text>
</comment>
<dbReference type="CDD" id="cd00833">
    <property type="entry name" value="PKS"/>
    <property type="match status" value="3"/>
</dbReference>
<evidence type="ECO:0000259" key="16">
    <source>
        <dbReference type="PROSITE" id="PS52019"/>
    </source>
</evidence>